<dbReference type="AlphaFoldDB" id="A0A7L9FGK9"/>
<keyword evidence="3" id="KW-1185">Reference proteome</keyword>
<dbReference type="GeneID" id="59149917"/>
<evidence type="ECO:0000259" key="1">
    <source>
        <dbReference type="PROSITE" id="PS50910"/>
    </source>
</evidence>
<dbReference type="InParanoid" id="A0A7L9FGK9"/>
<dbReference type="InterPro" id="IPR007842">
    <property type="entry name" value="HEPN_dom"/>
</dbReference>
<dbReference type="Pfam" id="PF05168">
    <property type="entry name" value="HEPN"/>
    <property type="match status" value="1"/>
</dbReference>
<protein>
    <submittedName>
        <fullName evidence="2">HEPN domain-containing protein</fullName>
    </submittedName>
</protein>
<dbReference type="PROSITE" id="PS50910">
    <property type="entry name" value="HEPN"/>
    <property type="match status" value="1"/>
</dbReference>
<dbReference type="KEGG" id="thel:IG193_08435"/>
<gene>
    <name evidence="2" type="ORF">IG193_08435</name>
</gene>
<dbReference type="Proteomes" id="UP000594121">
    <property type="component" value="Chromosome"/>
</dbReference>
<feature type="domain" description="HEPN" evidence="1">
    <location>
        <begin position="11"/>
        <end position="123"/>
    </location>
</feature>
<dbReference type="SMART" id="SM00748">
    <property type="entry name" value="HEPN"/>
    <property type="match status" value="1"/>
</dbReference>
<dbReference type="SUPFAM" id="SSF81593">
    <property type="entry name" value="Nucleotidyltransferase substrate binding subunit/domain"/>
    <property type="match status" value="1"/>
</dbReference>
<organism evidence="2 3">
    <name type="scientific">Infirmifilum lucidum</name>
    <dbReference type="NCBI Taxonomy" id="2776706"/>
    <lineage>
        <taxon>Archaea</taxon>
        <taxon>Thermoproteota</taxon>
        <taxon>Thermoprotei</taxon>
        <taxon>Thermofilales</taxon>
        <taxon>Thermofilaceae</taxon>
        <taxon>Infirmifilum</taxon>
    </lineage>
</organism>
<name>A0A7L9FGK9_9CREN</name>
<dbReference type="Gene3D" id="1.20.120.330">
    <property type="entry name" value="Nucleotidyltransferases domain 2"/>
    <property type="match status" value="1"/>
</dbReference>
<evidence type="ECO:0000313" key="2">
    <source>
        <dbReference type="EMBL" id="QOJ78761.1"/>
    </source>
</evidence>
<dbReference type="RefSeq" id="WP_192818733.1">
    <property type="nucleotide sequence ID" value="NZ_CP062310.1"/>
</dbReference>
<sequence length="133" mass="15170">MGSWERWVDWLEDAEDDLAAARELFRVGRYAKVCFLAQQAAEKALKALLMKRLGVYERTHSIAALIERVRRSVDVPGDLLDYGELLDRYYVPSRYPNAWPSGSPSRRLKESDARAALEAAVRILEYVKGNIQA</sequence>
<proteinExistence type="predicted"/>
<accession>A0A7L9FGK9</accession>
<reference evidence="2 3" key="1">
    <citation type="submission" date="2020-10" db="EMBL/GenBank/DDBJ databases">
        <title>Thermofilum lucidum 3507LT sp. nov. a novel member of Thermofilaceae family isolated from Chile hot spring, and proposal of description order Thermofilales.</title>
        <authorList>
            <person name="Zayulina K.S."/>
            <person name="Elcheninov A.G."/>
            <person name="Toshchakov S.V."/>
            <person name="Kublanov I.V."/>
        </authorList>
    </citation>
    <scope>NUCLEOTIDE SEQUENCE [LARGE SCALE GENOMIC DNA]</scope>
    <source>
        <strain evidence="2 3">3507LT</strain>
    </source>
</reference>
<evidence type="ECO:0000313" key="3">
    <source>
        <dbReference type="Proteomes" id="UP000594121"/>
    </source>
</evidence>
<dbReference type="EMBL" id="CP062310">
    <property type="protein sequence ID" value="QOJ78761.1"/>
    <property type="molecule type" value="Genomic_DNA"/>
</dbReference>